<dbReference type="InterPro" id="IPR005693">
    <property type="entry name" value="Mce"/>
</dbReference>
<feature type="domain" description="Mammalian cell entry C-terminal" evidence="3">
    <location>
        <begin position="118"/>
        <end position="319"/>
    </location>
</feature>
<dbReference type="Pfam" id="PF11887">
    <property type="entry name" value="Mce4_CUP1"/>
    <property type="match status" value="1"/>
</dbReference>
<feature type="domain" description="Mce/MlaD" evidence="2">
    <location>
        <begin position="40"/>
        <end position="111"/>
    </location>
</feature>
<keyword evidence="1" id="KW-1133">Transmembrane helix</keyword>
<dbReference type="RefSeq" id="WP_195000960.1">
    <property type="nucleotide sequence ID" value="NZ_JADLQN010000001.1"/>
</dbReference>
<gene>
    <name evidence="4" type="ORF">IU449_06320</name>
</gene>
<keyword evidence="1" id="KW-0812">Transmembrane</keyword>
<dbReference type="InterPro" id="IPR024516">
    <property type="entry name" value="Mce_C"/>
</dbReference>
<reference evidence="4 5" key="1">
    <citation type="submission" date="2020-10" db="EMBL/GenBank/DDBJ databases">
        <title>Identification of Nocardia species via Next-generation sequencing and recognition of intraspecies genetic diversity.</title>
        <authorList>
            <person name="Li P."/>
            <person name="Li P."/>
            <person name="Lu B."/>
        </authorList>
    </citation>
    <scope>NUCLEOTIDE SEQUENCE [LARGE SCALE GENOMIC DNA]</scope>
    <source>
        <strain evidence="4 5">BJ06-0143</strain>
    </source>
</reference>
<dbReference type="EMBL" id="JADLQN010000001">
    <property type="protein sequence ID" value="MBF6354158.1"/>
    <property type="molecule type" value="Genomic_DNA"/>
</dbReference>
<evidence type="ECO:0000259" key="3">
    <source>
        <dbReference type="Pfam" id="PF11887"/>
    </source>
</evidence>
<protein>
    <submittedName>
        <fullName evidence="4">MCE family protein</fullName>
    </submittedName>
</protein>
<dbReference type="PANTHER" id="PTHR33371">
    <property type="entry name" value="INTERMEMBRANE PHOSPHOLIPID TRANSPORT SYSTEM BINDING PROTEIN MLAD-RELATED"/>
    <property type="match status" value="1"/>
</dbReference>
<name>A0ABS0D6P7_9NOCA</name>
<dbReference type="NCBIfam" id="TIGR00996">
    <property type="entry name" value="Mtu_fam_mce"/>
    <property type="match status" value="1"/>
</dbReference>
<evidence type="ECO:0000256" key="1">
    <source>
        <dbReference type="SAM" id="Phobius"/>
    </source>
</evidence>
<proteinExistence type="predicted"/>
<evidence type="ECO:0000313" key="5">
    <source>
        <dbReference type="Proteomes" id="UP000707731"/>
    </source>
</evidence>
<feature type="transmembrane region" description="Helical" evidence="1">
    <location>
        <begin position="12"/>
        <end position="32"/>
    </location>
</feature>
<evidence type="ECO:0000313" key="4">
    <source>
        <dbReference type="EMBL" id="MBF6354158.1"/>
    </source>
</evidence>
<dbReference type="PANTHER" id="PTHR33371:SF17">
    <property type="entry name" value="MCE-FAMILY PROTEIN MCE1B"/>
    <property type="match status" value="1"/>
</dbReference>
<dbReference type="Pfam" id="PF02470">
    <property type="entry name" value="MlaD"/>
    <property type="match status" value="1"/>
</dbReference>
<dbReference type="InterPro" id="IPR052336">
    <property type="entry name" value="MlaD_Phospholipid_Transporter"/>
</dbReference>
<keyword evidence="5" id="KW-1185">Reference proteome</keyword>
<keyword evidence="1" id="KW-0472">Membrane</keyword>
<comment type="caution">
    <text evidence="4">The sequence shown here is derived from an EMBL/GenBank/DDBJ whole genome shotgun (WGS) entry which is preliminary data.</text>
</comment>
<organism evidence="4 5">
    <name type="scientific">Nocardia higoensis</name>
    <dbReference type="NCBI Taxonomy" id="228599"/>
    <lineage>
        <taxon>Bacteria</taxon>
        <taxon>Bacillati</taxon>
        <taxon>Actinomycetota</taxon>
        <taxon>Actinomycetes</taxon>
        <taxon>Mycobacteriales</taxon>
        <taxon>Nocardiaceae</taxon>
        <taxon>Nocardia</taxon>
    </lineage>
</organism>
<dbReference type="InterPro" id="IPR003399">
    <property type="entry name" value="Mce/MlaD"/>
</dbReference>
<sequence length="340" mass="35858">MSPRNAPLLKFGAFAVVMVLLSALLILVFGQYRSGGVTGYSAVFADVSGLSRGDTVRIAGVPIGTVRGVELRADHSVLVEFDAADSVTLTTATEAAVRYLNLVGDRYLELADSPGGSEPLAPGARIPVEKTAGALDLDLLIGGLKPVIQGLNAHEVNALTWSLLEIVQGRENTIDSLMAGTASFTSALAEKNDVVGRLLDHLRTVMETLSAEGDQFTATVDRLQRLVGELSAQRDPIGAAVEAIDRGTASVADLLADARPPLAGTVDELARLAPLLDGDKQVLDDALGRAPENFRKLVRTGAYGNFIQYYICAITVRINDPSGQVLVLPAIEQTTGRCSP</sequence>
<accession>A0ABS0D6P7</accession>
<evidence type="ECO:0000259" key="2">
    <source>
        <dbReference type="Pfam" id="PF02470"/>
    </source>
</evidence>
<dbReference type="Proteomes" id="UP000707731">
    <property type="component" value="Unassembled WGS sequence"/>
</dbReference>